<protein>
    <recommendedName>
        <fullName evidence="2">Apple domain-containing protein</fullName>
    </recommendedName>
</protein>
<dbReference type="CDD" id="cd01099">
    <property type="entry name" value="PAN_AP_HGF"/>
    <property type="match status" value="1"/>
</dbReference>
<dbReference type="Proteomes" id="UP000887568">
    <property type="component" value="Unplaced"/>
</dbReference>
<evidence type="ECO:0000259" key="2">
    <source>
        <dbReference type="PROSITE" id="PS50948"/>
    </source>
</evidence>
<dbReference type="AlphaFoldDB" id="A0A913ZEL7"/>
<dbReference type="Pfam" id="PF00024">
    <property type="entry name" value="PAN_1"/>
    <property type="match status" value="1"/>
</dbReference>
<dbReference type="PROSITE" id="PS50948">
    <property type="entry name" value="PAN"/>
    <property type="match status" value="1"/>
</dbReference>
<dbReference type="GeneID" id="119723582"/>
<dbReference type="OrthoDB" id="6134084at2759"/>
<organism evidence="3 4">
    <name type="scientific">Patiria miniata</name>
    <name type="common">Bat star</name>
    <name type="synonym">Asterina miniata</name>
    <dbReference type="NCBI Taxonomy" id="46514"/>
    <lineage>
        <taxon>Eukaryota</taxon>
        <taxon>Metazoa</taxon>
        <taxon>Echinodermata</taxon>
        <taxon>Eleutherozoa</taxon>
        <taxon>Asterozoa</taxon>
        <taxon>Asteroidea</taxon>
        <taxon>Valvatacea</taxon>
        <taxon>Valvatida</taxon>
        <taxon>Asterinidae</taxon>
        <taxon>Patiria</taxon>
    </lineage>
</organism>
<sequence>MMVALPSASGGSKVFKCDTNLLVSIVACVAGVVACASAWQWQEATYAAQEHRALVGHSIGNHSGVTQALCAVLCLREGDAQCRSFNYHDTGRTCQLNGARMEEFPESLVEDFDFSYYGAQLEEPYIDLPEFHTTPSASEWQLVFKGVAGNGVKMYDMWTAATWDETTMGVGGSWRDDSLYGAWNSGDLNIARVKLSLCDANIGSGAELIFDGTGSDVSSWFSKDRLISNPWQDLISTATNYFSIYGHPLEDRRFFINRRYGNCVGDYGWLVVTESNSHFDCEWDRSSAKYPYPIILYSRTAGNVQWHKVITEGTDTVGRADYLTIHIDVE</sequence>
<keyword evidence="1" id="KW-1133">Transmembrane helix</keyword>
<name>A0A913ZEL7_PATMI</name>
<reference evidence="3" key="1">
    <citation type="submission" date="2022-11" db="UniProtKB">
        <authorList>
            <consortium name="EnsemblMetazoa"/>
        </authorList>
    </citation>
    <scope>IDENTIFICATION</scope>
</reference>
<dbReference type="SUPFAM" id="SSF57414">
    <property type="entry name" value="Hairpin loop containing domain-like"/>
    <property type="match status" value="1"/>
</dbReference>
<evidence type="ECO:0000313" key="3">
    <source>
        <dbReference type="EnsemblMetazoa" id="XP_038050233.1"/>
    </source>
</evidence>
<feature type="domain" description="Apple" evidence="2">
    <location>
        <begin position="35"/>
        <end position="121"/>
    </location>
</feature>
<evidence type="ECO:0000313" key="4">
    <source>
        <dbReference type="Proteomes" id="UP000887568"/>
    </source>
</evidence>
<dbReference type="OMA" id="CDANIGS"/>
<accession>A0A913ZEL7</accession>
<dbReference type="Gene3D" id="3.50.4.10">
    <property type="entry name" value="Hepatocyte Growth Factor"/>
    <property type="match status" value="1"/>
</dbReference>
<feature type="transmembrane region" description="Helical" evidence="1">
    <location>
        <begin position="21"/>
        <end position="41"/>
    </location>
</feature>
<dbReference type="EnsemblMetazoa" id="XM_038194305.1">
    <property type="protein sequence ID" value="XP_038050233.1"/>
    <property type="gene ID" value="LOC119723582"/>
</dbReference>
<keyword evidence="1" id="KW-0812">Transmembrane</keyword>
<keyword evidence="4" id="KW-1185">Reference proteome</keyword>
<proteinExistence type="predicted"/>
<keyword evidence="1" id="KW-0472">Membrane</keyword>
<dbReference type="InterPro" id="IPR003609">
    <property type="entry name" value="Pan_app"/>
</dbReference>
<dbReference type="RefSeq" id="XP_038050233.1">
    <property type="nucleotide sequence ID" value="XM_038194305.1"/>
</dbReference>
<evidence type="ECO:0000256" key="1">
    <source>
        <dbReference type="SAM" id="Phobius"/>
    </source>
</evidence>